<dbReference type="RefSeq" id="WP_151000944.1">
    <property type="nucleotide sequence ID" value="NZ_BPQY01000343.1"/>
</dbReference>
<proteinExistence type="predicted"/>
<comment type="caution">
    <text evidence="3">The sequence shown here is derived from an EMBL/GenBank/DDBJ whole genome shotgun (WGS) entry which is preliminary data.</text>
</comment>
<feature type="region of interest" description="Disordered" evidence="1">
    <location>
        <begin position="26"/>
        <end position="85"/>
    </location>
</feature>
<organism evidence="3 4">
    <name type="scientific">Methylobacterium soli</name>
    <dbReference type="NCBI Taxonomy" id="553447"/>
    <lineage>
        <taxon>Bacteria</taxon>
        <taxon>Pseudomonadati</taxon>
        <taxon>Pseudomonadota</taxon>
        <taxon>Alphaproteobacteria</taxon>
        <taxon>Hyphomicrobiales</taxon>
        <taxon>Methylobacteriaceae</taxon>
        <taxon>Methylobacterium</taxon>
    </lineage>
</organism>
<dbReference type="AlphaFoldDB" id="A0A6L3T0M8"/>
<feature type="signal peptide" evidence="2">
    <location>
        <begin position="1"/>
        <end position="25"/>
    </location>
</feature>
<name>A0A6L3T0M8_9HYPH</name>
<evidence type="ECO:0000256" key="1">
    <source>
        <dbReference type="SAM" id="MobiDB-lite"/>
    </source>
</evidence>
<evidence type="ECO:0000313" key="4">
    <source>
        <dbReference type="Proteomes" id="UP000474159"/>
    </source>
</evidence>
<evidence type="ECO:0000313" key="3">
    <source>
        <dbReference type="EMBL" id="KAB1078324.1"/>
    </source>
</evidence>
<gene>
    <name evidence="3" type="ORF">F6X53_14610</name>
</gene>
<sequence>MKNIRAPIAAAAVIGAMALAPAAMAQGYRAPGERQAPIQRGVPDLDRLTTGSVTPRAPTSDQIRGPIHDPRTGTVRPRNPSPSVR</sequence>
<reference evidence="3 4" key="1">
    <citation type="submission" date="2019-09" db="EMBL/GenBank/DDBJ databases">
        <title>YIM 48816 draft genome.</title>
        <authorList>
            <person name="Jiang L."/>
        </authorList>
    </citation>
    <scope>NUCLEOTIDE SEQUENCE [LARGE SCALE GENOMIC DNA]</scope>
    <source>
        <strain evidence="3 4">YIM 48816</strain>
    </source>
</reference>
<dbReference type="OrthoDB" id="8006197at2"/>
<protein>
    <submittedName>
        <fullName evidence="3">Uncharacterized protein</fullName>
    </submittedName>
</protein>
<feature type="chain" id="PRO_5026867673" evidence="2">
    <location>
        <begin position="26"/>
        <end position="85"/>
    </location>
</feature>
<dbReference type="EMBL" id="VZZK01000014">
    <property type="protein sequence ID" value="KAB1078324.1"/>
    <property type="molecule type" value="Genomic_DNA"/>
</dbReference>
<evidence type="ECO:0000256" key="2">
    <source>
        <dbReference type="SAM" id="SignalP"/>
    </source>
</evidence>
<feature type="compositionally biased region" description="Polar residues" evidence="1">
    <location>
        <begin position="49"/>
        <end position="62"/>
    </location>
</feature>
<accession>A0A6L3T0M8</accession>
<dbReference type="Proteomes" id="UP000474159">
    <property type="component" value="Unassembled WGS sequence"/>
</dbReference>
<keyword evidence="4" id="KW-1185">Reference proteome</keyword>
<keyword evidence="2" id="KW-0732">Signal</keyword>